<organism evidence="1 2">
    <name type="scientific">Paraburkholderia phenazinium</name>
    <dbReference type="NCBI Taxonomy" id="60549"/>
    <lineage>
        <taxon>Bacteria</taxon>
        <taxon>Pseudomonadati</taxon>
        <taxon>Pseudomonadota</taxon>
        <taxon>Betaproteobacteria</taxon>
        <taxon>Burkholderiales</taxon>
        <taxon>Burkholderiaceae</taxon>
        <taxon>Paraburkholderia</taxon>
    </lineage>
</organism>
<dbReference type="RefSeq" id="WP_074265564.1">
    <property type="nucleotide sequence ID" value="NZ_FSRM01000001.1"/>
</dbReference>
<proteinExistence type="predicted"/>
<gene>
    <name evidence="1" type="ORF">SAMN05444168_3721</name>
</gene>
<dbReference type="EMBL" id="FSRM01000001">
    <property type="protein sequence ID" value="SIO24383.1"/>
    <property type="molecule type" value="Genomic_DNA"/>
</dbReference>
<evidence type="ECO:0000313" key="1">
    <source>
        <dbReference type="EMBL" id="SIO24383.1"/>
    </source>
</evidence>
<dbReference type="AlphaFoldDB" id="A0A1N6HX74"/>
<dbReference type="Proteomes" id="UP000184693">
    <property type="component" value="Unassembled WGS sequence"/>
</dbReference>
<evidence type="ECO:0000313" key="2">
    <source>
        <dbReference type="Proteomes" id="UP000184693"/>
    </source>
</evidence>
<sequence>MAETVNFTGAVDRDLLKRAKILAAKSDTSVNALFNAELRYLVETFEAAEASDNQNFRTLVDFSLGRIDDKQAMNALGIDTDEDLFLLMAQAHLPMPRLPELSTRRMLDDLNALRK</sequence>
<accession>A0A1N6HX74</accession>
<name>A0A1N6HX74_9BURK</name>
<protein>
    <submittedName>
        <fullName evidence="1">Uncharacterized protein</fullName>
    </submittedName>
</protein>
<reference evidence="1 2" key="1">
    <citation type="submission" date="2016-11" db="EMBL/GenBank/DDBJ databases">
        <authorList>
            <person name="Jaros S."/>
            <person name="Januszkiewicz K."/>
            <person name="Wedrychowicz H."/>
        </authorList>
    </citation>
    <scope>NUCLEOTIDE SEQUENCE [LARGE SCALE GENOMIC DNA]</scope>
    <source>
        <strain evidence="1 2">GAS86</strain>
    </source>
</reference>
<dbReference type="OrthoDB" id="9006920at2"/>